<proteinExistence type="predicted"/>
<gene>
    <name evidence="1" type="ORF">C9I49_24260</name>
</gene>
<accession>A0A2U2D271</accession>
<dbReference type="EMBL" id="QFAW01000046">
    <property type="protein sequence ID" value="PWE40264.1"/>
    <property type="molecule type" value="Genomic_DNA"/>
</dbReference>
<dbReference type="Gene3D" id="2.20.28.160">
    <property type="match status" value="1"/>
</dbReference>
<reference evidence="1 2" key="1">
    <citation type="submission" date="2018-05" db="EMBL/GenBank/DDBJ databases">
        <title>Genome sequences of two Antarctic strains of Pseudomonas prosekii: insights into adaptation to extreme conditions.</title>
        <authorList>
            <person name="Snopkova K."/>
            <person name="Dufkova K."/>
            <person name="Cejkova D."/>
            <person name="Sedlacek I."/>
            <person name="Smajs D."/>
        </authorList>
    </citation>
    <scope>NUCLEOTIDE SEQUENCE [LARGE SCALE GENOMIC DNA]</scope>
    <source>
        <strain evidence="1 2">P2673</strain>
    </source>
</reference>
<evidence type="ECO:0000313" key="2">
    <source>
        <dbReference type="Proteomes" id="UP000245056"/>
    </source>
</evidence>
<evidence type="ECO:0000313" key="1">
    <source>
        <dbReference type="EMBL" id="PWE40264.1"/>
    </source>
</evidence>
<dbReference type="AlphaFoldDB" id="A0A2U2D271"/>
<dbReference type="OrthoDB" id="6040661at2"/>
<name>A0A2U2D271_9PSED</name>
<organism evidence="1 2">
    <name type="scientific">Pseudomonas prosekii</name>
    <dbReference type="NCBI Taxonomy" id="1148509"/>
    <lineage>
        <taxon>Bacteria</taxon>
        <taxon>Pseudomonadati</taxon>
        <taxon>Pseudomonadota</taxon>
        <taxon>Gammaproteobacteria</taxon>
        <taxon>Pseudomonadales</taxon>
        <taxon>Pseudomonadaceae</taxon>
        <taxon>Pseudomonas</taxon>
    </lineage>
</organism>
<dbReference type="Proteomes" id="UP000245056">
    <property type="component" value="Unassembled WGS sequence"/>
</dbReference>
<protein>
    <submittedName>
        <fullName evidence="1">Uncharacterized protein</fullName>
    </submittedName>
</protein>
<sequence>MSIYGVEDYLARAKAYIELGNENALRHACLELRFSLESIVYQRLRQIGDKLPRSVYKSWQPQKALKLLLSFEPRADQDVTLDICLETVDGAPSGNWQHIGDYKMFSVKWLNKSYNKLGKFLHLTSLSQDDSPPQINANDLQEIFDEIERVSTASLVLSMNSISALACTVCKSDMYVSLSQIEEGSVVECYKDTCGAKHNIVNLDEDRFTADRIGFKSVPCINCGKVFSIEDVKHGELKACWNCGQIHVVRWGYSTWPIPKKSAVEG</sequence>
<dbReference type="RefSeq" id="WP_109522157.1">
    <property type="nucleotide sequence ID" value="NZ_QFAW01000046.1"/>
</dbReference>
<comment type="caution">
    <text evidence="1">The sequence shown here is derived from an EMBL/GenBank/DDBJ whole genome shotgun (WGS) entry which is preliminary data.</text>
</comment>